<dbReference type="Gene3D" id="6.10.250.290">
    <property type="match status" value="1"/>
</dbReference>
<dbReference type="HAMAP" id="MF_00362">
    <property type="entry name" value="Ribosomal_uL10"/>
    <property type="match status" value="1"/>
</dbReference>
<dbReference type="STRING" id="1618384.UW68_C0039G0003"/>
<evidence type="ECO:0000313" key="7">
    <source>
        <dbReference type="Proteomes" id="UP000034835"/>
    </source>
</evidence>
<gene>
    <name evidence="5" type="primary">rplJ</name>
    <name evidence="6" type="ORF">UW68_C0039G0003</name>
</gene>
<comment type="similarity">
    <text evidence="1 5">Belongs to the universal ribosomal protein uL10 family.</text>
</comment>
<dbReference type="PANTHER" id="PTHR11560">
    <property type="entry name" value="39S RIBOSOMAL PROTEIN L10, MITOCHONDRIAL"/>
    <property type="match status" value="1"/>
</dbReference>
<proteinExistence type="inferred from homology"/>
<dbReference type="AlphaFoldDB" id="A0A0G1JLX1"/>
<dbReference type="SUPFAM" id="SSF160369">
    <property type="entry name" value="Ribosomal protein L10-like"/>
    <property type="match status" value="1"/>
</dbReference>
<keyword evidence="5" id="KW-0694">RNA-binding</keyword>
<evidence type="ECO:0000313" key="6">
    <source>
        <dbReference type="EMBL" id="KKT72365.1"/>
    </source>
</evidence>
<dbReference type="InterPro" id="IPR022973">
    <property type="entry name" value="Ribosomal_uL10_bac"/>
</dbReference>
<dbReference type="Pfam" id="PF00466">
    <property type="entry name" value="Ribosomal_L10"/>
    <property type="match status" value="1"/>
</dbReference>
<evidence type="ECO:0000256" key="5">
    <source>
        <dbReference type="HAMAP-Rule" id="MF_00362"/>
    </source>
</evidence>
<evidence type="ECO:0000256" key="3">
    <source>
        <dbReference type="ARBA" id="ARBA00023274"/>
    </source>
</evidence>
<name>A0A0G1JLX1_9BACT</name>
<keyword evidence="2 5" id="KW-0689">Ribosomal protein</keyword>
<dbReference type="GO" id="GO:1990904">
    <property type="term" value="C:ribonucleoprotein complex"/>
    <property type="evidence" value="ECO:0007669"/>
    <property type="project" value="UniProtKB-KW"/>
</dbReference>
<keyword evidence="5" id="KW-0699">rRNA-binding</keyword>
<dbReference type="GO" id="GO:0070180">
    <property type="term" value="F:large ribosomal subunit rRNA binding"/>
    <property type="evidence" value="ECO:0007669"/>
    <property type="project" value="UniProtKB-UniRule"/>
</dbReference>
<keyword evidence="3 5" id="KW-0687">Ribonucleoprotein</keyword>
<dbReference type="CDD" id="cd05797">
    <property type="entry name" value="Ribosomal_L10"/>
    <property type="match status" value="1"/>
</dbReference>
<sequence>MPNQRKIHQLAEIVKNLTDSKAVILTEYAGLTVSEQNMLRAEADKMGGVFLVTKNNLMRLALEEKSKDLAKDLHDSLQGPTAVLFSPDAVAAAKIVAKFAEDHDKLKIKTGIMDDKIITIADIQALSKLPSREQLLASLLAQLQAPAQALVRQLQAPMQNFVYGLEALRAKLS</sequence>
<organism evidence="6 7">
    <name type="scientific">Candidatus Collierbacteria bacterium GW2011_GWB1_44_6</name>
    <dbReference type="NCBI Taxonomy" id="1618384"/>
    <lineage>
        <taxon>Bacteria</taxon>
        <taxon>Candidatus Collieribacteriota</taxon>
    </lineage>
</organism>
<dbReference type="InterPro" id="IPR001790">
    <property type="entry name" value="Ribosomal_uL10"/>
</dbReference>
<reference evidence="6 7" key="1">
    <citation type="journal article" date="2015" name="Nature">
        <title>rRNA introns, odd ribosomes, and small enigmatic genomes across a large radiation of phyla.</title>
        <authorList>
            <person name="Brown C.T."/>
            <person name="Hug L.A."/>
            <person name="Thomas B.C."/>
            <person name="Sharon I."/>
            <person name="Castelle C.J."/>
            <person name="Singh A."/>
            <person name="Wilkins M.J."/>
            <person name="Williams K.H."/>
            <person name="Banfield J.F."/>
        </authorList>
    </citation>
    <scope>NUCLEOTIDE SEQUENCE [LARGE SCALE GENOMIC DNA]</scope>
</reference>
<comment type="function">
    <text evidence="5">Forms part of the ribosomal stalk, playing a central role in the interaction of the ribosome with GTP-bound translation factors.</text>
</comment>
<dbReference type="Proteomes" id="UP000034835">
    <property type="component" value="Unassembled WGS sequence"/>
</dbReference>
<dbReference type="InterPro" id="IPR047865">
    <property type="entry name" value="Ribosomal_uL10_bac_type"/>
</dbReference>
<comment type="subunit">
    <text evidence="5">Part of the ribosomal stalk of the 50S ribosomal subunit. The N-terminus interacts with L11 and the large rRNA to form the base of the stalk. The C-terminus forms an elongated spine to which L12 dimers bind in a sequential fashion forming a multimeric L10(L12)X complex.</text>
</comment>
<dbReference type="NCBIfam" id="NF000955">
    <property type="entry name" value="PRK00099.1-1"/>
    <property type="match status" value="1"/>
</dbReference>
<protein>
    <recommendedName>
        <fullName evidence="4 5">Large ribosomal subunit protein uL10</fullName>
    </recommendedName>
</protein>
<accession>A0A0G1JLX1</accession>
<evidence type="ECO:0000256" key="1">
    <source>
        <dbReference type="ARBA" id="ARBA00008889"/>
    </source>
</evidence>
<comment type="caution">
    <text evidence="6">The sequence shown here is derived from an EMBL/GenBank/DDBJ whole genome shotgun (WGS) entry which is preliminary data.</text>
</comment>
<dbReference type="InterPro" id="IPR043141">
    <property type="entry name" value="Ribosomal_uL10-like_sf"/>
</dbReference>
<evidence type="ECO:0000256" key="2">
    <source>
        <dbReference type="ARBA" id="ARBA00022980"/>
    </source>
</evidence>
<dbReference type="GO" id="GO:0006412">
    <property type="term" value="P:translation"/>
    <property type="evidence" value="ECO:0007669"/>
    <property type="project" value="UniProtKB-UniRule"/>
</dbReference>
<dbReference type="GO" id="GO:0005840">
    <property type="term" value="C:ribosome"/>
    <property type="evidence" value="ECO:0007669"/>
    <property type="project" value="UniProtKB-KW"/>
</dbReference>
<evidence type="ECO:0000256" key="4">
    <source>
        <dbReference type="ARBA" id="ARBA00035202"/>
    </source>
</evidence>
<dbReference type="Gene3D" id="3.30.70.1730">
    <property type="match status" value="1"/>
</dbReference>
<dbReference type="EMBL" id="LCJG01000039">
    <property type="protein sequence ID" value="KKT72365.1"/>
    <property type="molecule type" value="Genomic_DNA"/>
</dbReference>